<sequence length="114" mass="11982">MYPTTLVADIDDDNPLVVEEQFGPALPIIRYSTVDEAVAMTNGLEVGLGASVWSSDLKAAREVAARIQAGTVWINKHGAVDPRVPFGGAKQSGYGLEFGVEGLKSLGVPQVING</sequence>
<dbReference type="InterPro" id="IPR016163">
    <property type="entry name" value="Ald_DH_C"/>
</dbReference>
<evidence type="ECO:0000259" key="2">
    <source>
        <dbReference type="Pfam" id="PF00171"/>
    </source>
</evidence>
<dbReference type="InterPro" id="IPR016161">
    <property type="entry name" value="Ald_DH/histidinol_DH"/>
</dbReference>
<dbReference type="SUPFAM" id="SSF53720">
    <property type="entry name" value="ALDH-like"/>
    <property type="match status" value="1"/>
</dbReference>
<gene>
    <name evidence="3" type="ordered locus">AAur_pTC20107</name>
</gene>
<dbReference type="GO" id="GO:0016620">
    <property type="term" value="F:oxidoreductase activity, acting on the aldehyde or oxo group of donors, NAD or NADP as acceptor"/>
    <property type="evidence" value="ECO:0007669"/>
    <property type="project" value="InterPro"/>
</dbReference>
<dbReference type="Gene3D" id="3.40.605.10">
    <property type="entry name" value="Aldehyde Dehydrogenase, Chain A, domain 1"/>
    <property type="match status" value="1"/>
</dbReference>
<feature type="domain" description="Aldehyde dehydrogenase" evidence="2">
    <location>
        <begin position="3"/>
        <end position="105"/>
    </location>
</feature>
<evidence type="ECO:0000313" key="3">
    <source>
        <dbReference type="EMBL" id="ABM10599.1"/>
    </source>
</evidence>
<name>A1RDF6_PAEAT</name>
<keyword evidence="3" id="KW-0614">Plasmid</keyword>
<keyword evidence="1" id="KW-0560">Oxidoreductase</keyword>
<geneLocation type="plasmid" evidence="3 4">
    <name>pTC2</name>
</geneLocation>
<reference evidence="3 4" key="1">
    <citation type="journal article" date="2006" name="PLoS Genet.">
        <title>Secrets of soil survival revealed by the genome sequence of Arthrobacter aurescens TC1.</title>
        <authorList>
            <person name="Mongodin E.F."/>
            <person name="Shapir N."/>
            <person name="Daugherty S.C."/>
            <person name="DeBoy R.T."/>
            <person name="Emerson J.B."/>
            <person name="Shvartzbeyn A."/>
            <person name="Radune D."/>
            <person name="Vamathevan J."/>
            <person name="Riggs F."/>
            <person name="Grinberg V."/>
            <person name="Khouri H."/>
            <person name="Wackett L.P."/>
            <person name="Nelson K.E."/>
            <person name="Sadowsky M.J."/>
        </authorList>
    </citation>
    <scope>NUCLEOTIDE SEQUENCE [LARGE SCALE GENOMIC DNA]</scope>
    <source>
        <strain evidence="3 4">TC1</strain>
    </source>
</reference>
<dbReference type="InterPro" id="IPR015590">
    <property type="entry name" value="Aldehyde_DH_dom"/>
</dbReference>
<evidence type="ECO:0000256" key="1">
    <source>
        <dbReference type="ARBA" id="ARBA00023002"/>
    </source>
</evidence>
<protein>
    <submittedName>
        <fullName evidence="3">Aldehyde dehydrogenase domain protein</fullName>
    </submittedName>
</protein>
<dbReference type="EMBL" id="CP000476">
    <property type="protein sequence ID" value="ABM10599.1"/>
    <property type="molecule type" value="Genomic_DNA"/>
</dbReference>
<keyword evidence="4" id="KW-1185">Reference proteome</keyword>
<dbReference type="AlphaFoldDB" id="A1RDF6"/>
<dbReference type="InterPro" id="IPR016162">
    <property type="entry name" value="Ald_DH_N"/>
</dbReference>
<organism evidence="3 4">
    <name type="scientific">Paenarthrobacter aurescens (strain TC1)</name>
    <dbReference type="NCBI Taxonomy" id="290340"/>
    <lineage>
        <taxon>Bacteria</taxon>
        <taxon>Bacillati</taxon>
        <taxon>Actinomycetota</taxon>
        <taxon>Actinomycetes</taxon>
        <taxon>Micrococcales</taxon>
        <taxon>Micrococcaceae</taxon>
        <taxon>Paenarthrobacter</taxon>
    </lineage>
</organism>
<dbReference type="eggNOG" id="COG1012">
    <property type="taxonomic scope" value="Bacteria"/>
</dbReference>
<dbReference type="Proteomes" id="UP000000637">
    <property type="component" value="Plasmid pTC2"/>
</dbReference>
<dbReference type="KEGG" id="aau:AAur_pTC20107"/>
<proteinExistence type="predicted"/>
<dbReference type="Pfam" id="PF00171">
    <property type="entry name" value="Aldedh"/>
    <property type="match status" value="1"/>
</dbReference>
<dbReference type="PANTHER" id="PTHR11699">
    <property type="entry name" value="ALDEHYDE DEHYDROGENASE-RELATED"/>
    <property type="match status" value="1"/>
</dbReference>
<accession>A1RDF6</accession>
<dbReference type="HOGENOM" id="CLU_005391_1_8_11"/>
<dbReference type="Gene3D" id="3.40.309.10">
    <property type="entry name" value="Aldehyde Dehydrogenase, Chain A, domain 2"/>
    <property type="match status" value="1"/>
</dbReference>
<evidence type="ECO:0000313" key="4">
    <source>
        <dbReference type="Proteomes" id="UP000000637"/>
    </source>
</evidence>